<accession>A0A238L781</accession>
<protein>
    <submittedName>
        <fullName evidence="2">Uncharacterized protein</fullName>
    </submittedName>
</protein>
<feature type="transmembrane region" description="Helical" evidence="1">
    <location>
        <begin position="223"/>
        <end position="243"/>
    </location>
</feature>
<reference evidence="2 3" key="1">
    <citation type="submission" date="2017-05" db="EMBL/GenBank/DDBJ databases">
        <authorList>
            <person name="Song R."/>
            <person name="Chenine A.L."/>
            <person name="Ruprecht R.M."/>
        </authorList>
    </citation>
    <scope>NUCLEOTIDE SEQUENCE [LARGE SCALE GENOMIC DNA]</scope>
    <source>
        <strain evidence="2 3">CECT 8898</strain>
    </source>
</reference>
<feature type="transmembrane region" description="Helical" evidence="1">
    <location>
        <begin position="70"/>
        <end position="93"/>
    </location>
</feature>
<organism evidence="2 3">
    <name type="scientific">Maliponia aquimaris</name>
    <dbReference type="NCBI Taxonomy" id="1673631"/>
    <lineage>
        <taxon>Bacteria</taxon>
        <taxon>Pseudomonadati</taxon>
        <taxon>Pseudomonadota</taxon>
        <taxon>Alphaproteobacteria</taxon>
        <taxon>Rhodobacterales</taxon>
        <taxon>Paracoccaceae</taxon>
        <taxon>Maliponia</taxon>
    </lineage>
</organism>
<dbReference type="OrthoDB" id="7854164at2"/>
<feature type="transmembrane region" description="Helical" evidence="1">
    <location>
        <begin position="113"/>
        <end position="132"/>
    </location>
</feature>
<keyword evidence="1" id="KW-1133">Transmembrane helix</keyword>
<sequence length="440" mass="46985">MLTLGLFSGLCVALWSGWGRRLEHYAADPEYRARLIADHECRAASGYFNTLDRVLDWAQRFYVPPLSQRALGRCLTLAFVYPIAASLLAWVLVNHTAPGGVPLFHDVPDWTERLWRGGLALAGFVTAGWIFAKAERFAHLVHDGVVQVVDPDTRGTGFVSKAIARVIELLAVSAAGAGAVAFGGAVVFGAAAASAFSGAVAAGAGVVAMVFGFCFALVFAGTVAVGVAAVGAFIVAVTFAFGGAGNIEIAAILLFFYVLLPVANSVADFLSLAITRGFLTHMSTTRPGHLGLFLHFVVDLLAGLACLAALLTGMVLLLEVWAVLHPASLPFDWRSYWATARADSWQGITLWAMAFTTLLPTLVHVVWALTVWQTQKSDYTRRAVAMMHETDPPSAARCIEIADLLRWGKVSGVLRATIGWVPVFLVLLALMFGLTQLLGA</sequence>
<feature type="transmembrane region" description="Helical" evidence="1">
    <location>
        <begin position="249"/>
        <end position="275"/>
    </location>
</feature>
<proteinExistence type="predicted"/>
<keyword evidence="1" id="KW-0812">Transmembrane</keyword>
<name>A0A238L781_9RHOB</name>
<gene>
    <name evidence="2" type="ORF">MAA8898_05060</name>
</gene>
<keyword evidence="3" id="KW-1185">Reference proteome</keyword>
<feature type="transmembrane region" description="Helical" evidence="1">
    <location>
        <begin position="296"/>
        <end position="324"/>
    </location>
</feature>
<dbReference type="AlphaFoldDB" id="A0A238L781"/>
<evidence type="ECO:0000256" key="1">
    <source>
        <dbReference type="SAM" id="Phobius"/>
    </source>
</evidence>
<evidence type="ECO:0000313" key="2">
    <source>
        <dbReference type="EMBL" id="SMX50858.1"/>
    </source>
</evidence>
<evidence type="ECO:0000313" key="3">
    <source>
        <dbReference type="Proteomes" id="UP000207598"/>
    </source>
</evidence>
<feature type="transmembrane region" description="Helical" evidence="1">
    <location>
        <begin position="344"/>
        <end position="372"/>
    </location>
</feature>
<feature type="transmembrane region" description="Helical" evidence="1">
    <location>
        <begin position="169"/>
        <end position="193"/>
    </location>
</feature>
<dbReference type="RefSeq" id="WP_094023767.1">
    <property type="nucleotide sequence ID" value="NZ_FXYF01000030.1"/>
</dbReference>
<dbReference type="Proteomes" id="UP000207598">
    <property type="component" value="Unassembled WGS sequence"/>
</dbReference>
<dbReference type="EMBL" id="FXYF01000030">
    <property type="protein sequence ID" value="SMX50858.1"/>
    <property type="molecule type" value="Genomic_DNA"/>
</dbReference>
<feature type="transmembrane region" description="Helical" evidence="1">
    <location>
        <begin position="413"/>
        <end position="434"/>
    </location>
</feature>
<feature type="transmembrane region" description="Helical" evidence="1">
    <location>
        <begin position="199"/>
        <end position="218"/>
    </location>
</feature>
<keyword evidence="1" id="KW-0472">Membrane</keyword>